<accession>A0A940DKT2</accession>
<gene>
    <name evidence="2" type="ORF">IAC51_06200</name>
</gene>
<dbReference type="EMBL" id="JADIMV010000105">
    <property type="protein sequence ID" value="MBO8440226.1"/>
    <property type="molecule type" value="Genomic_DNA"/>
</dbReference>
<keyword evidence="1" id="KW-0732">Signal</keyword>
<proteinExistence type="predicted"/>
<comment type="caution">
    <text evidence="2">The sequence shown here is derived from an EMBL/GenBank/DDBJ whole genome shotgun (WGS) entry which is preliminary data.</text>
</comment>
<evidence type="ECO:0000256" key="1">
    <source>
        <dbReference type="SAM" id="SignalP"/>
    </source>
</evidence>
<reference evidence="2" key="1">
    <citation type="submission" date="2020-10" db="EMBL/GenBank/DDBJ databases">
        <authorList>
            <person name="Gilroy R."/>
        </authorList>
    </citation>
    <scope>NUCLEOTIDE SEQUENCE</scope>
    <source>
        <strain evidence="2">3924</strain>
    </source>
</reference>
<evidence type="ECO:0000313" key="2">
    <source>
        <dbReference type="EMBL" id="MBO8440226.1"/>
    </source>
</evidence>
<name>A0A940DKT2_9BACT</name>
<dbReference type="Proteomes" id="UP000712007">
    <property type="component" value="Unassembled WGS sequence"/>
</dbReference>
<feature type="chain" id="PRO_5037878524" evidence="1">
    <location>
        <begin position="19"/>
        <end position="116"/>
    </location>
</feature>
<feature type="signal peptide" evidence="1">
    <location>
        <begin position="1"/>
        <end position="18"/>
    </location>
</feature>
<evidence type="ECO:0000313" key="3">
    <source>
        <dbReference type="Proteomes" id="UP000712007"/>
    </source>
</evidence>
<organism evidence="2 3">
    <name type="scientific">Candidatus Aphodosoma intestinipullorum</name>
    <dbReference type="NCBI Taxonomy" id="2840674"/>
    <lineage>
        <taxon>Bacteria</taxon>
        <taxon>Pseudomonadati</taxon>
        <taxon>Bacteroidota</taxon>
        <taxon>Bacteroidia</taxon>
        <taxon>Bacteroidales</taxon>
        <taxon>Candidatus Aphodosoma</taxon>
    </lineage>
</organism>
<sequence length="116" mass="13198">MKTLILMLFMAVSLAVSAQTPQRVPATPYPIEVVQPDSTVLTIRLHGDERGHFTTTVDGYTIVKNRKGYYCYARVGCKGRFVATCRVARDAADRSAADIKYLEKMRRNPKLYRELR</sequence>
<dbReference type="AlphaFoldDB" id="A0A940DKT2"/>
<reference evidence="2" key="2">
    <citation type="journal article" date="2021" name="PeerJ">
        <title>Extensive microbial diversity within the chicken gut microbiome revealed by metagenomics and culture.</title>
        <authorList>
            <person name="Gilroy R."/>
            <person name="Ravi A."/>
            <person name="Getino M."/>
            <person name="Pursley I."/>
            <person name="Horton D.L."/>
            <person name="Alikhan N.F."/>
            <person name="Baker D."/>
            <person name="Gharbi K."/>
            <person name="Hall N."/>
            <person name="Watson M."/>
            <person name="Adriaenssens E.M."/>
            <person name="Foster-Nyarko E."/>
            <person name="Jarju S."/>
            <person name="Secka A."/>
            <person name="Antonio M."/>
            <person name="Oren A."/>
            <person name="Chaudhuri R.R."/>
            <person name="La Ragione R."/>
            <person name="Hildebrand F."/>
            <person name="Pallen M.J."/>
        </authorList>
    </citation>
    <scope>NUCLEOTIDE SEQUENCE</scope>
    <source>
        <strain evidence="2">3924</strain>
    </source>
</reference>
<protein>
    <submittedName>
        <fullName evidence="2">Uncharacterized protein</fullName>
    </submittedName>
</protein>